<dbReference type="GO" id="GO:0005737">
    <property type="term" value="C:cytoplasm"/>
    <property type="evidence" value="ECO:0007669"/>
    <property type="project" value="TreeGrafter"/>
</dbReference>
<keyword evidence="3" id="KW-0808">Transferase</keyword>
<dbReference type="STRING" id="994479.GCA_000194155_04484"/>
<evidence type="ECO:0000256" key="1">
    <source>
        <dbReference type="ARBA" id="ARBA00005970"/>
    </source>
</evidence>
<evidence type="ECO:0000256" key="2">
    <source>
        <dbReference type="ARBA" id="ARBA00013139"/>
    </source>
</evidence>
<dbReference type="PANTHER" id="PTHR11236:SF18">
    <property type="entry name" value="AMINODEOXYCHORISMATE SYNTHASE"/>
    <property type="match status" value="1"/>
</dbReference>
<dbReference type="EC" id="2.6.1.85" evidence="2"/>
<dbReference type="PRINTS" id="PR00099">
    <property type="entry name" value="CPSGATASE"/>
</dbReference>
<dbReference type="GO" id="GO:0008153">
    <property type="term" value="P:4-aminobenzoate biosynthetic process"/>
    <property type="evidence" value="ECO:0007669"/>
    <property type="project" value="TreeGrafter"/>
</dbReference>
<evidence type="ECO:0000259" key="5">
    <source>
        <dbReference type="Pfam" id="PF00117"/>
    </source>
</evidence>
<dbReference type="InterPro" id="IPR006805">
    <property type="entry name" value="Anth_synth_I_N"/>
</dbReference>
<feature type="domain" description="Anthranilate synthase component I N-terminal" evidence="7">
    <location>
        <begin position="231"/>
        <end position="371"/>
    </location>
</feature>
<dbReference type="EMBL" id="PJNB01000001">
    <property type="protein sequence ID" value="PKW18433.1"/>
    <property type="molecule type" value="Genomic_DNA"/>
</dbReference>
<dbReference type="Gene3D" id="3.60.120.10">
    <property type="entry name" value="Anthranilate synthase"/>
    <property type="match status" value="1"/>
</dbReference>
<evidence type="ECO:0000256" key="4">
    <source>
        <dbReference type="ARBA" id="ARBA00022962"/>
    </source>
</evidence>
<gene>
    <name evidence="8" type="ORF">A8926_6514</name>
</gene>
<feature type="domain" description="Chorismate-utilising enzyme C-terminal" evidence="6">
    <location>
        <begin position="422"/>
        <end position="676"/>
    </location>
</feature>
<proteinExistence type="inferred from homology"/>
<feature type="domain" description="Glutamine amidotransferase" evidence="5">
    <location>
        <begin position="4"/>
        <end position="185"/>
    </location>
</feature>
<dbReference type="Proteomes" id="UP000233786">
    <property type="component" value="Unassembled WGS sequence"/>
</dbReference>
<dbReference type="PANTHER" id="PTHR11236">
    <property type="entry name" value="AMINOBENZOATE/ANTHRANILATE SYNTHASE"/>
    <property type="match status" value="1"/>
</dbReference>
<dbReference type="Gene3D" id="3.40.50.880">
    <property type="match status" value="1"/>
</dbReference>
<evidence type="ECO:0000256" key="3">
    <source>
        <dbReference type="ARBA" id="ARBA00022679"/>
    </source>
</evidence>
<dbReference type="OrthoDB" id="3518032at2"/>
<evidence type="ECO:0000313" key="8">
    <source>
        <dbReference type="EMBL" id="PKW18433.1"/>
    </source>
</evidence>
<dbReference type="Pfam" id="PF00425">
    <property type="entry name" value="Chorismate_bind"/>
    <property type="match status" value="1"/>
</dbReference>
<dbReference type="GO" id="GO:0046820">
    <property type="term" value="F:4-amino-4-deoxychorismate synthase activity"/>
    <property type="evidence" value="ECO:0007669"/>
    <property type="project" value="UniProtKB-EC"/>
</dbReference>
<dbReference type="AlphaFoldDB" id="A0A2N3Y6D0"/>
<dbReference type="SUPFAM" id="SSF56322">
    <property type="entry name" value="ADC synthase"/>
    <property type="match status" value="1"/>
</dbReference>
<evidence type="ECO:0000313" key="9">
    <source>
        <dbReference type="Proteomes" id="UP000233786"/>
    </source>
</evidence>
<sequence length="697" mass="77049">MRTLIIDNYDSFTYNLAHYLQDVNGEPCEVVRNDDPTFRLSDLDRFDNVVLSPGPGHPERPADFGHCAEVIRHAALPVLGVCLGHQGLCLAYGGTVAAAPEVRHGRLSQVNHEGRGLFNGLPSPFPAVRYHSLVVTQLPDEFEVDAWTPDGVLMAAHHRNRPQWGVQFHPESICTEHGHLLLCNFAELTGRWQRENARPALPLRARVAATPHAAQVEAKLRVLAEELPGWCPPERVFDALYQESPISFWLDSSLAEGEQGRFSFMGDASGPLARVVEADVWQGLAIVREADRTIEVRGPFLDWLESDLAALWADVPDLPFDFALGWVGYLGYEMKAECGARRAHRAQTPDAGMIFADRAVAFDHQEKRAYLLALALVDCEQPAQQWLVETGRRWRELRSQQSDEDVPAPAGPVQELRLRHDRHDYIGLIERCQEQIQAGESYEVCLTNMATGECDLDPWHSYKFLRAHSPAPFSALLRFGALSVLSTSPERFLRISRDRAVESKPIKGTRPRSDDPVEDARLREELRTSEKDRAENLMIVDLVRNDLGRCAEAGSVHVPKLFDIESFATVHQMVSTVRAHLRPDVSPIACVRAAFPGGSMTGAPKIRTMQIIDEFESGARGIYSGALGYFSLSGATDHSIVIRTLAVNAGQVSFGVGGAITALSDPEEEWTETAVKAAGLLRLFGAGFPGNDVVATE</sequence>
<dbReference type="InterPro" id="IPR015890">
    <property type="entry name" value="Chorismate_C"/>
</dbReference>
<evidence type="ECO:0000259" key="6">
    <source>
        <dbReference type="Pfam" id="PF00425"/>
    </source>
</evidence>
<name>A0A2N3Y6D0_SACSN</name>
<dbReference type="InterPro" id="IPR005802">
    <property type="entry name" value="ADC_synth_comp_1"/>
</dbReference>
<keyword evidence="9" id="KW-1185">Reference proteome</keyword>
<dbReference type="NCBIfam" id="TIGR00566">
    <property type="entry name" value="trpG_papA"/>
    <property type="match status" value="1"/>
</dbReference>
<reference evidence="8" key="1">
    <citation type="submission" date="2017-12" db="EMBL/GenBank/DDBJ databases">
        <title>Sequencing the genomes of 1000 Actinobacteria strains.</title>
        <authorList>
            <person name="Klenk H.-P."/>
        </authorList>
    </citation>
    <scope>NUCLEOTIDE SEQUENCE [LARGE SCALE GENOMIC DNA]</scope>
    <source>
        <strain evidence="8">DSM 44228</strain>
    </source>
</reference>
<dbReference type="NCBIfam" id="TIGR00553">
    <property type="entry name" value="pabB"/>
    <property type="match status" value="1"/>
</dbReference>
<dbReference type="InterPro" id="IPR017926">
    <property type="entry name" value="GATASE"/>
</dbReference>
<comment type="caution">
    <text evidence="8">The sequence shown here is derived from an EMBL/GenBank/DDBJ whole genome shotgun (WGS) entry which is preliminary data.</text>
</comment>
<dbReference type="GO" id="GO:0009396">
    <property type="term" value="P:folic acid-containing compound biosynthetic process"/>
    <property type="evidence" value="ECO:0007669"/>
    <property type="project" value="InterPro"/>
</dbReference>
<dbReference type="PROSITE" id="PS51273">
    <property type="entry name" value="GATASE_TYPE_1"/>
    <property type="match status" value="1"/>
</dbReference>
<dbReference type="RefSeq" id="WP_010309248.1">
    <property type="nucleotide sequence ID" value="NZ_CP061007.1"/>
</dbReference>
<keyword evidence="4" id="KW-0315">Glutamine amidotransferase</keyword>
<dbReference type="InterPro" id="IPR005801">
    <property type="entry name" value="ADC_synthase"/>
</dbReference>
<dbReference type="Pfam" id="PF00117">
    <property type="entry name" value="GATase"/>
    <property type="match status" value="1"/>
</dbReference>
<dbReference type="CDD" id="cd01743">
    <property type="entry name" value="GATase1_Anthranilate_Synthase"/>
    <property type="match status" value="1"/>
</dbReference>
<evidence type="ECO:0000259" key="7">
    <source>
        <dbReference type="Pfam" id="PF04715"/>
    </source>
</evidence>
<dbReference type="InterPro" id="IPR029062">
    <property type="entry name" value="Class_I_gatase-like"/>
</dbReference>
<dbReference type="PRINTS" id="PR00097">
    <property type="entry name" value="ANTSNTHASEII"/>
</dbReference>
<accession>A0A2N3Y6D0</accession>
<dbReference type="InterPro" id="IPR019999">
    <property type="entry name" value="Anth_synth_I-like"/>
</dbReference>
<dbReference type="SUPFAM" id="SSF52317">
    <property type="entry name" value="Class I glutamine amidotransferase-like"/>
    <property type="match status" value="1"/>
</dbReference>
<organism evidence="8 9">
    <name type="scientific">Saccharopolyspora spinosa</name>
    <dbReference type="NCBI Taxonomy" id="60894"/>
    <lineage>
        <taxon>Bacteria</taxon>
        <taxon>Bacillati</taxon>
        <taxon>Actinomycetota</taxon>
        <taxon>Actinomycetes</taxon>
        <taxon>Pseudonocardiales</taxon>
        <taxon>Pseudonocardiaceae</taxon>
        <taxon>Saccharopolyspora</taxon>
    </lineage>
</organism>
<dbReference type="PRINTS" id="PR00096">
    <property type="entry name" value="GATASE"/>
</dbReference>
<dbReference type="GO" id="GO:0000162">
    <property type="term" value="P:L-tryptophan biosynthetic process"/>
    <property type="evidence" value="ECO:0007669"/>
    <property type="project" value="TreeGrafter"/>
</dbReference>
<protein>
    <recommendedName>
        <fullName evidence="2">aminodeoxychorismate synthase</fullName>
        <ecNumber evidence="2">2.6.1.85</ecNumber>
    </recommendedName>
</protein>
<comment type="similarity">
    <text evidence="1">In the C-terminal section; belongs to the anthranilate synthase component I family.</text>
</comment>
<dbReference type="FunFam" id="3.40.50.880:FF:000003">
    <property type="entry name" value="Anthranilate synthase component II"/>
    <property type="match status" value="1"/>
</dbReference>
<dbReference type="InterPro" id="IPR006221">
    <property type="entry name" value="TrpG/PapA_dom"/>
</dbReference>
<dbReference type="Pfam" id="PF04715">
    <property type="entry name" value="Anth_synt_I_N"/>
    <property type="match status" value="1"/>
</dbReference>